<dbReference type="NCBIfam" id="TIGR02534">
    <property type="entry name" value="mucon_cyclo"/>
    <property type="match status" value="1"/>
</dbReference>
<dbReference type="Gene3D" id="3.30.390.10">
    <property type="entry name" value="Enolase-like, N-terminal domain"/>
    <property type="match status" value="1"/>
</dbReference>
<dbReference type="RefSeq" id="WP_393990651.1">
    <property type="nucleotide sequence ID" value="NZ_JBAFVH010000001.1"/>
</dbReference>
<keyword evidence="10" id="KW-1185">Reference proteome</keyword>
<dbReference type="PROSITE" id="PS00909">
    <property type="entry name" value="MR_MLE_2"/>
    <property type="match status" value="1"/>
</dbReference>
<dbReference type="Proteomes" id="UP001604002">
    <property type="component" value="Unassembled WGS sequence"/>
</dbReference>
<feature type="domain" description="Mandelate racemase/muconate lactonizing enzyme C-terminal" evidence="8">
    <location>
        <begin position="151"/>
        <end position="248"/>
    </location>
</feature>
<reference evidence="9 10" key="1">
    <citation type="submission" date="2024-02" db="EMBL/GenBank/DDBJ databases">
        <title>Expansion and revision of Xanthobacter and proposal of Roseixanthobacter gen. nov.</title>
        <authorList>
            <person name="Soltysiak M.P.M."/>
            <person name="Jalihal A."/>
            <person name="Ory A."/>
            <person name="Chrisophersen C."/>
            <person name="Lee A.D."/>
            <person name="Boulton J."/>
            <person name="Springer M."/>
        </authorList>
    </citation>
    <scope>NUCLEOTIDE SEQUENCE [LARGE SCALE GENOMIC DNA]</scope>
    <source>
        <strain evidence="9 10">23A</strain>
    </source>
</reference>
<dbReference type="InterPro" id="IPR013342">
    <property type="entry name" value="Mandelate_racemase_C"/>
</dbReference>
<dbReference type="SUPFAM" id="SSF51604">
    <property type="entry name" value="Enolase C-terminal domain-like"/>
    <property type="match status" value="1"/>
</dbReference>
<dbReference type="Pfam" id="PF02746">
    <property type="entry name" value="MR_MLE_N"/>
    <property type="match status" value="1"/>
</dbReference>
<evidence type="ECO:0000256" key="5">
    <source>
        <dbReference type="ARBA" id="ARBA00022797"/>
    </source>
</evidence>
<evidence type="ECO:0000256" key="1">
    <source>
        <dbReference type="ARBA" id="ARBA00001936"/>
    </source>
</evidence>
<gene>
    <name evidence="9" type="ORF">V5F32_00015</name>
</gene>
<organism evidence="9 10">
    <name type="scientific">Xanthobacter oligotrophicus</name>
    <dbReference type="NCBI Taxonomy" id="2607286"/>
    <lineage>
        <taxon>Bacteria</taxon>
        <taxon>Pseudomonadati</taxon>
        <taxon>Pseudomonadota</taxon>
        <taxon>Alphaproteobacteria</taxon>
        <taxon>Hyphomicrobiales</taxon>
        <taxon>Xanthobacteraceae</taxon>
        <taxon>Xanthobacter</taxon>
    </lineage>
</organism>
<evidence type="ECO:0000256" key="3">
    <source>
        <dbReference type="ARBA" id="ARBA00008031"/>
    </source>
</evidence>
<dbReference type="SFLD" id="SFLDF00009">
    <property type="entry name" value="o-succinylbenzoate_synthase"/>
    <property type="match status" value="1"/>
</dbReference>
<name>A0ABW6ZRV1_9HYPH</name>
<dbReference type="SFLD" id="SFLDG01258">
    <property type="entry name" value="(chloro)muconate_cycloisomeras"/>
    <property type="match status" value="1"/>
</dbReference>
<keyword evidence="6" id="KW-0464">Manganese</keyword>
<dbReference type="SFLD" id="SFLDG00180">
    <property type="entry name" value="muconate_cycloisomerase"/>
    <property type="match status" value="1"/>
</dbReference>
<protein>
    <submittedName>
        <fullName evidence="9">Muconate/chloromuconate family cycloisomerase</fullName>
    </submittedName>
</protein>
<dbReference type="SFLD" id="SFLDS00001">
    <property type="entry name" value="Enolase"/>
    <property type="match status" value="1"/>
</dbReference>
<proteinExistence type="inferred from homology"/>
<dbReference type="PANTHER" id="PTHR48073:SF2">
    <property type="entry name" value="O-SUCCINYLBENZOATE SYNTHASE"/>
    <property type="match status" value="1"/>
</dbReference>
<dbReference type="InterPro" id="IPR029017">
    <property type="entry name" value="Enolase-like_N"/>
</dbReference>
<dbReference type="InterPro" id="IPR036849">
    <property type="entry name" value="Enolase-like_C_sf"/>
</dbReference>
<keyword evidence="5" id="KW-0058">Aromatic hydrocarbons catabolism</keyword>
<evidence type="ECO:0000313" key="10">
    <source>
        <dbReference type="Proteomes" id="UP001604002"/>
    </source>
</evidence>
<comment type="caution">
    <text evidence="9">The sequence shown here is derived from an EMBL/GenBank/DDBJ whole genome shotgun (WGS) entry which is preliminary data.</text>
</comment>
<evidence type="ECO:0000256" key="7">
    <source>
        <dbReference type="ARBA" id="ARBA00023235"/>
    </source>
</evidence>
<evidence type="ECO:0000256" key="6">
    <source>
        <dbReference type="ARBA" id="ARBA00023211"/>
    </source>
</evidence>
<dbReference type="Pfam" id="PF13378">
    <property type="entry name" value="MR_MLE_C"/>
    <property type="match status" value="1"/>
</dbReference>
<dbReference type="InterPro" id="IPR018110">
    <property type="entry name" value="Mandel_Rmase/mucon_lact_enz_CS"/>
</dbReference>
<comment type="cofactor">
    <cofactor evidence="1">
        <name>Mn(2+)</name>
        <dbReference type="ChEBI" id="CHEBI:29035"/>
    </cofactor>
</comment>
<dbReference type="SUPFAM" id="SSF54826">
    <property type="entry name" value="Enolase N-terminal domain-like"/>
    <property type="match status" value="1"/>
</dbReference>
<evidence type="ECO:0000256" key="4">
    <source>
        <dbReference type="ARBA" id="ARBA00022723"/>
    </source>
</evidence>
<evidence type="ECO:0000313" key="9">
    <source>
        <dbReference type="EMBL" id="MFG1370539.1"/>
    </source>
</evidence>
<dbReference type="InterPro" id="IPR013341">
    <property type="entry name" value="Mandelate_racemase_N_dom"/>
</dbReference>
<sequence length="391" mass="41637">MQTGVAVRIDRIETFIVDIPTIRAHHLSMHTLRSQTLVLVKVSCSDGTVGFGEGTTIGGLSYGEESPEGIKLTIDTYMAPLLLGADATRVAALMTSVKRAVKGNRFARCAVETALLDAHGRRLGVPVSELLGGRQRDTLEVAWTLASGDTAKDIEEAEAMLAARRHRIFKLKIGKREVAADVAHVAAIKAALGERASVRVDVNMAWSEHQARRGIAALEAAGVDLIEQPVSREQRGALARLTRRFDVAIMADESLQGPAEAMDLVRDRAAGVFALKIAQSGGLFEAQRVAAIADAAGIELYGGTMLEGGIGTAASAQLCATLPALTWGTELFGPLLLAEEILATPLAYADFALIVPTAPGLGVELDMDRVDFFRRDRPAPRLSPVRQTMGA</sequence>
<evidence type="ECO:0000256" key="2">
    <source>
        <dbReference type="ARBA" id="ARBA00005211"/>
    </source>
</evidence>
<keyword evidence="4" id="KW-0479">Metal-binding</keyword>
<dbReference type="EMBL" id="JBAFVH010000001">
    <property type="protein sequence ID" value="MFG1370539.1"/>
    <property type="molecule type" value="Genomic_DNA"/>
</dbReference>
<evidence type="ECO:0000259" key="8">
    <source>
        <dbReference type="SMART" id="SM00922"/>
    </source>
</evidence>
<accession>A0ABW6ZRV1</accession>
<dbReference type="PANTHER" id="PTHR48073">
    <property type="entry name" value="O-SUCCINYLBENZOATE SYNTHASE-RELATED"/>
    <property type="match status" value="1"/>
</dbReference>
<keyword evidence="7" id="KW-0413">Isomerase</keyword>
<comment type="similarity">
    <text evidence="3">Belongs to the mandelate racemase/muconate lactonizing enzyme family.</text>
</comment>
<dbReference type="InterPro" id="IPR029065">
    <property type="entry name" value="Enolase_C-like"/>
</dbReference>
<dbReference type="CDD" id="cd03318">
    <property type="entry name" value="MLE"/>
    <property type="match status" value="1"/>
</dbReference>
<dbReference type="PROSITE" id="PS00908">
    <property type="entry name" value="MR_MLE_1"/>
    <property type="match status" value="1"/>
</dbReference>
<dbReference type="InterPro" id="IPR013370">
    <property type="entry name" value="Chloromuconate_cycloisomerase"/>
</dbReference>
<dbReference type="Gene3D" id="3.20.20.120">
    <property type="entry name" value="Enolase-like C-terminal domain"/>
    <property type="match status" value="1"/>
</dbReference>
<comment type="pathway">
    <text evidence="2">Aromatic compound metabolism.</text>
</comment>
<dbReference type="SMART" id="SM00922">
    <property type="entry name" value="MR_MLE"/>
    <property type="match status" value="1"/>
</dbReference>